<dbReference type="SUPFAM" id="SSF52540">
    <property type="entry name" value="P-loop containing nucleoside triphosphate hydrolases"/>
    <property type="match status" value="1"/>
</dbReference>
<dbReference type="Proteomes" id="UP001218364">
    <property type="component" value="Unassembled WGS sequence"/>
</dbReference>
<protein>
    <recommendedName>
        <fullName evidence="3">Sulfotransferase domain-containing protein</fullName>
    </recommendedName>
</protein>
<dbReference type="RefSeq" id="WP_274840104.1">
    <property type="nucleotide sequence ID" value="NZ_JARCJF010000011.1"/>
</dbReference>
<dbReference type="InterPro" id="IPR027417">
    <property type="entry name" value="P-loop_NTPase"/>
</dbReference>
<gene>
    <name evidence="1" type="ORF">PXK24_17735</name>
</gene>
<evidence type="ECO:0000313" key="2">
    <source>
        <dbReference type="Proteomes" id="UP001218364"/>
    </source>
</evidence>
<sequence>MTRKTTTGDILWLGAHKTGTTYLQSLLPHARTALARVRLLHLGLAAFRSLYTDPILNAPADTATAPLPRDKTGAPRYLIFDENIPALVQDVLSRYALYPDGAERALQLARSAGIHPGRIVLGIRSFDSYLPSLYCEVLKSMPFLSFAGFNRTPLTALSWSNLIERLAAAFPKAQICVYRAEDLKGREADLLAWVTGLAAQDFPAAPGPVREGFSQAAIDALHALHRQGPVSQQDVARCLEAHPRTPGSAPFRPWEDARQRDLKLAYALDLEEIRALEKSTQNRISLWRPKGAAS</sequence>
<evidence type="ECO:0008006" key="3">
    <source>
        <dbReference type="Google" id="ProtNLM"/>
    </source>
</evidence>
<accession>A0ABD4XEW6</accession>
<dbReference type="EMBL" id="JARCJK010000011">
    <property type="protein sequence ID" value="MDE4167540.1"/>
    <property type="molecule type" value="Genomic_DNA"/>
</dbReference>
<comment type="caution">
    <text evidence="1">The sequence shown here is derived from an EMBL/GenBank/DDBJ whole genome shotgun (WGS) entry which is preliminary data.</text>
</comment>
<evidence type="ECO:0000313" key="1">
    <source>
        <dbReference type="EMBL" id="MDE4167540.1"/>
    </source>
</evidence>
<name>A0ABD4XEW6_9RHOB</name>
<reference evidence="1 2" key="1">
    <citation type="submission" date="2023-02" db="EMBL/GenBank/DDBJ databases">
        <title>Population genomics of bacteria associated with diatom.</title>
        <authorList>
            <person name="Xie J."/>
            <person name="Wang H."/>
        </authorList>
    </citation>
    <scope>NUCLEOTIDE SEQUENCE [LARGE SCALE GENOMIC DNA]</scope>
    <source>
        <strain evidence="1 2">PT47_8</strain>
    </source>
</reference>
<dbReference type="AlphaFoldDB" id="A0ABD4XEW6"/>
<organism evidence="1 2">
    <name type="scientific">Phaeobacter gallaeciensis</name>
    <dbReference type="NCBI Taxonomy" id="60890"/>
    <lineage>
        <taxon>Bacteria</taxon>
        <taxon>Pseudomonadati</taxon>
        <taxon>Pseudomonadota</taxon>
        <taxon>Alphaproteobacteria</taxon>
        <taxon>Rhodobacterales</taxon>
        <taxon>Roseobacteraceae</taxon>
        <taxon>Phaeobacter</taxon>
    </lineage>
</organism>
<proteinExistence type="predicted"/>